<name>A0A8X7WN04_BRACI</name>
<organism evidence="2 3">
    <name type="scientific">Brassica carinata</name>
    <name type="common">Ethiopian mustard</name>
    <name type="synonym">Abyssinian cabbage</name>
    <dbReference type="NCBI Taxonomy" id="52824"/>
    <lineage>
        <taxon>Eukaryota</taxon>
        <taxon>Viridiplantae</taxon>
        <taxon>Streptophyta</taxon>
        <taxon>Embryophyta</taxon>
        <taxon>Tracheophyta</taxon>
        <taxon>Spermatophyta</taxon>
        <taxon>Magnoliopsida</taxon>
        <taxon>eudicotyledons</taxon>
        <taxon>Gunneridae</taxon>
        <taxon>Pentapetalae</taxon>
        <taxon>rosids</taxon>
        <taxon>malvids</taxon>
        <taxon>Brassicales</taxon>
        <taxon>Brassicaceae</taxon>
        <taxon>Brassiceae</taxon>
        <taxon>Brassica</taxon>
    </lineage>
</organism>
<reference evidence="2 3" key="1">
    <citation type="submission" date="2020-02" db="EMBL/GenBank/DDBJ databases">
        <authorList>
            <person name="Ma Q."/>
            <person name="Huang Y."/>
            <person name="Song X."/>
            <person name="Pei D."/>
        </authorList>
    </citation>
    <scope>NUCLEOTIDE SEQUENCE [LARGE SCALE GENOMIC DNA]</scope>
    <source>
        <strain evidence="2">Sxm20200214</strain>
        <tissue evidence="2">Leaf</tissue>
    </source>
</reference>
<comment type="caution">
    <text evidence="2">The sequence shown here is derived from an EMBL/GenBank/DDBJ whole genome shotgun (WGS) entry which is preliminary data.</text>
</comment>
<evidence type="ECO:0000313" key="2">
    <source>
        <dbReference type="EMBL" id="KAG2332240.1"/>
    </source>
</evidence>
<proteinExistence type="predicted"/>
<keyword evidence="3" id="KW-1185">Reference proteome</keyword>
<feature type="region of interest" description="Disordered" evidence="1">
    <location>
        <begin position="1"/>
        <end position="30"/>
    </location>
</feature>
<feature type="compositionally biased region" description="Polar residues" evidence="1">
    <location>
        <begin position="18"/>
        <end position="30"/>
    </location>
</feature>
<feature type="compositionally biased region" description="Polar residues" evidence="1">
    <location>
        <begin position="87"/>
        <end position="96"/>
    </location>
</feature>
<evidence type="ECO:0000313" key="3">
    <source>
        <dbReference type="Proteomes" id="UP000886595"/>
    </source>
</evidence>
<sequence length="167" mass="19039">METRSDKEDERIRDTITEEGSTDPSNSYTVTFEDHDVSEYEMEDEEVLEIFRRNSGVRPEVSSSNSFTYLNKSEEVALQFEEDTPAETEQTNAVFQSSEQDTNDSSSSSDLDFSLSRYYFDGSLPETHEDESPVPKDENQVSLLCPKQLTSWRNFCGLFGLLRAADP</sequence>
<dbReference type="EMBL" id="JAAMPC010000001">
    <property type="protein sequence ID" value="KAG2332240.1"/>
    <property type="molecule type" value="Genomic_DNA"/>
</dbReference>
<evidence type="ECO:0000256" key="1">
    <source>
        <dbReference type="SAM" id="MobiDB-lite"/>
    </source>
</evidence>
<feature type="compositionally biased region" description="Basic and acidic residues" evidence="1">
    <location>
        <begin position="1"/>
        <end position="16"/>
    </location>
</feature>
<dbReference type="AlphaFoldDB" id="A0A8X7WN04"/>
<feature type="compositionally biased region" description="Low complexity" evidence="1">
    <location>
        <begin position="97"/>
        <end position="112"/>
    </location>
</feature>
<gene>
    <name evidence="2" type="ORF">Bca52824_003420</name>
</gene>
<dbReference type="OrthoDB" id="1926326at2759"/>
<dbReference type="Proteomes" id="UP000886595">
    <property type="component" value="Unassembled WGS sequence"/>
</dbReference>
<feature type="region of interest" description="Disordered" evidence="1">
    <location>
        <begin position="78"/>
        <end position="112"/>
    </location>
</feature>
<protein>
    <submittedName>
        <fullName evidence="2">Uncharacterized protein</fullName>
    </submittedName>
</protein>
<accession>A0A8X7WN04</accession>